<proteinExistence type="predicted"/>
<sequence length="615" mass="66860">MHTKGQHPHFLGGIRRRTLVKGGIAFLASGIAGCEDVSRGEGSDGPIEEGELRTATAVGTYTGNGTTVRTTVGFRPDFVLIVPLSDRPPSYVTHTTWNGRTSYFCETELGGGVTRPRGIVLLENGFEVGSLIDVNVDGVTYHWFAYKDNQRLALLNGDYYGSHPYDGPRTVELFKEQKLKAIILKRDNDPPAAHAFYELGGADYRGNAANAEINADGTFTVGTENIVNTGESCNVLAFPADSEDTIAFAYAGESQPRSLSLPWNPDAVLIMPLTPAPFRGGVWIEGMGSTYKPMSGSSVQPIGLKEVKNRTIQLSGDPNLNQSGVSYVCYAFRRSRNAIFVPERENYRTKNTIATQSTGYIDCGSDDSLVISGPITIEILCAHNQTDTTVFVGPDYNNEVGKQSPLIFRSNGPDADMGSVSFGLSVIAQWPITWAAGVPMPFASIAWAQSPIWQIWDHDVIPQQVCALMSGIGVAPHDLQHLLLTHNGHGKWKLYVNGSLVKDCNHDLSTDPSSGGAPPSNIQGVSGHRLIFGGRKREKDFIEQTNDLLFKEARIYSRELSPAEAFNNWLSIWENGPLPVSDFVEEWLADNAANGVLKATNSHLNDGQIIDGEVV</sequence>
<dbReference type="AlphaFoldDB" id="I8T5S5"/>
<dbReference type="PROSITE" id="PS51257">
    <property type="entry name" value="PROKAR_LIPOPROTEIN"/>
    <property type="match status" value="1"/>
</dbReference>
<accession>I8T5S5</accession>
<evidence type="ECO:0000313" key="2">
    <source>
        <dbReference type="Proteomes" id="UP000003704"/>
    </source>
</evidence>
<name>I8T5S5_9GAMM</name>
<gene>
    <name evidence="1" type="ORF">WQQ_26450</name>
</gene>
<evidence type="ECO:0000313" key="1">
    <source>
        <dbReference type="EMBL" id="EIT69063.1"/>
    </source>
</evidence>
<reference evidence="1 2" key="1">
    <citation type="journal article" date="2012" name="J. Bacteriol.">
        <title>Genome Sequence of n-Alkane-Degrading Hydrocarboniphaga effusa Strain AP103T (ATCC BAA-332T).</title>
        <authorList>
            <person name="Chang H.K."/>
            <person name="Zylstra G.J."/>
            <person name="Chae J.C."/>
        </authorList>
    </citation>
    <scope>NUCLEOTIDE SEQUENCE [LARGE SCALE GENOMIC DNA]</scope>
    <source>
        <strain evidence="1 2">AP103</strain>
    </source>
</reference>
<dbReference type="RefSeq" id="WP_007185588.1">
    <property type="nucleotide sequence ID" value="NZ_AKGD01000002.1"/>
</dbReference>
<dbReference type="SUPFAM" id="SSF49899">
    <property type="entry name" value="Concanavalin A-like lectins/glucanases"/>
    <property type="match status" value="1"/>
</dbReference>
<comment type="caution">
    <text evidence="1">The sequence shown here is derived from an EMBL/GenBank/DDBJ whole genome shotgun (WGS) entry which is preliminary data.</text>
</comment>
<dbReference type="InterPro" id="IPR013320">
    <property type="entry name" value="ConA-like_dom_sf"/>
</dbReference>
<dbReference type="EMBL" id="AKGD01000002">
    <property type="protein sequence ID" value="EIT69063.1"/>
    <property type="molecule type" value="Genomic_DNA"/>
</dbReference>
<dbReference type="Proteomes" id="UP000003704">
    <property type="component" value="Unassembled WGS sequence"/>
</dbReference>
<keyword evidence="2" id="KW-1185">Reference proteome</keyword>
<organism evidence="1 2">
    <name type="scientific">Hydrocarboniphaga effusa AP103</name>
    <dbReference type="NCBI Taxonomy" id="1172194"/>
    <lineage>
        <taxon>Bacteria</taxon>
        <taxon>Pseudomonadati</taxon>
        <taxon>Pseudomonadota</taxon>
        <taxon>Gammaproteobacteria</taxon>
        <taxon>Nevskiales</taxon>
        <taxon>Nevskiaceae</taxon>
        <taxon>Hydrocarboniphaga</taxon>
    </lineage>
</organism>
<protein>
    <submittedName>
        <fullName evidence="1">Uncharacterized protein</fullName>
    </submittedName>
</protein>
<dbReference type="Gene3D" id="2.60.120.200">
    <property type="match status" value="1"/>
</dbReference>